<evidence type="ECO:0000313" key="1">
    <source>
        <dbReference type="Proteomes" id="UP000492821"/>
    </source>
</evidence>
<reference evidence="1" key="1">
    <citation type="journal article" date="2013" name="Genetics">
        <title>The draft genome and transcriptome of Panagrellus redivivus are shaped by the harsh demands of a free-living lifestyle.</title>
        <authorList>
            <person name="Srinivasan J."/>
            <person name="Dillman A.R."/>
            <person name="Macchietto M.G."/>
            <person name="Heikkinen L."/>
            <person name="Lakso M."/>
            <person name="Fracchia K.M."/>
            <person name="Antoshechkin I."/>
            <person name="Mortazavi A."/>
            <person name="Wong G."/>
            <person name="Sternberg P.W."/>
        </authorList>
    </citation>
    <scope>NUCLEOTIDE SEQUENCE [LARGE SCALE GENOMIC DNA]</scope>
    <source>
        <strain evidence="1">MT8872</strain>
    </source>
</reference>
<evidence type="ECO:0000313" key="2">
    <source>
        <dbReference type="WBParaSite" id="Pan_g16520.t1"/>
    </source>
</evidence>
<reference evidence="2" key="2">
    <citation type="submission" date="2020-10" db="UniProtKB">
        <authorList>
            <consortium name="WormBaseParasite"/>
        </authorList>
    </citation>
    <scope>IDENTIFICATION</scope>
</reference>
<name>A0A7E4ZTL6_PANRE</name>
<dbReference type="AlphaFoldDB" id="A0A7E4ZTL6"/>
<accession>A0A7E4ZTL6</accession>
<dbReference type="Proteomes" id="UP000492821">
    <property type="component" value="Unassembled WGS sequence"/>
</dbReference>
<dbReference type="WBParaSite" id="Pan_g16520.t1">
    <property type="protein sequence ID" value="Pan_g16520.t1"/>
    <property type="gene ID" value="Pan_g16520"/>
</dbReference>
<organism evidence="1 2">
    <name type="scientific">Panagrellus redivivus</name>
    <name type="common">Microworm</name>
    <dbReference type="NCBI Taxonomy" id="6233"/>
    <lineage>
        <taxon>Eukaryota</taxon>
        <taxon>Metazoa</taxon>
        <taxon>Ecdysozoa</taxon>
        <taxon>Nematoda</taxon>
        <taxon>Chromadorea</taxon>
        <taxon>Rhabditida</taxon>
        <taxon>Tylenchina</taxon>
        <taxon>Panagrolaimomorpha</taxon>
        <taxon>Panagrolaimoidea</taxon>
        <taxon>Panagrolaimidae</taxon>
        <taxon>Panagrellus</taxon>
    </lineage>
</organism>
<proteinExistence type="predicted"/>
<sequence>MTWRFYDLEANLNMSKAQLRAERAAWASELPAGNKVLYEKYATSANATRTFLAKLAETKQTNASAQARALFTAVLAITSNTSLSRSEEAARLDSLMSTAPAGVVAELDSLI</sequence>
<protein>
    <submittedName>
        <fullName evidence="2">DUF148 domain-containing protein</fullName>
    </submittedName>
</protein>
<keyword evidence="1" id="KW-1185">Reference proteome</keyword>